<dbReference type="GO" id="GO:0010181">
    <property type="term" value="F:FMN binding"/>
    <property type="evidence" value="ECO:0007669"/>
    <property type="project" value="InterPro"/>
</dbReference>
<dbReference type="InterPro" id="IPR017900">
    <property type="entry name" value="4Fe4S_Fe_S_CS"/>
</dbReference>
<keyword evidence="8" id="KW-1185">Reference proteome</keyword>
<dbReference type="InterPro" id="IPR017896">
    <property type="entry name" value="4Fe4S_Fe-S-bd"/>
</dbReference>
<dbReference type="Proteomes" id="UP000002534">
    <property type="component" value="Chromosome"/>
</dbReference>
<evidence type="ECO:0000313" key="7">
    <source>
        <dbReference type="EMBL" id="ABA90140.1"/>
    </source>
</evidence>
<dbReference type="HOGENOM" id="CLU_069541_0_0_7"/>
<evidence type="ECO:0000256" key="3">
    <source>
        <dbReference type="ARBA" id="ARBA00022723"/>
    </source>
</evidence>
<dbReference type="PROSITE" id="PS00198">
    <property type="entry name" value="4FE4S_FER_1"/>
    <property type="match status" value="1"/>
</dbReference>
<gene>
    <name evidence="7" type="ordered locus">Pcar_2905</name>
</gene>
<name>Q3A0G7_SYNC1</name>
<keyword evidence="2" id="KW-0004">4Fe-4S</keyword>
<reference evidence="7 8" key="2">
    <citation type="journal article" date="2012" name="BMC Genomics">
        <title>The genome of Pelobacter carbinolicus reveals surprising metabolic capabilities and physiological features.</title>
        <authorList>
            <person name="Aklujkar M."/>
            <person name="Haveman S.A."/>
            <person name="Didonato R.Jr."/>
            <person name="Chertkov O."/>
            <person name="Han C.S."/>
            <person name="Land M.L."/>
            <person name="Brown P."/>
            <person name="Lovley D.R."/>
        </authorList>
    </citation>
    <scope>NUCLEOTIDE SEQUENCE [LARGE SCALE GENOMIC DNA]</scope>
    <source>
        <strain evidence="8">DSM 2380 / NBRC 103641 / GraBd1</strain>
    </source>
</reference>
<accession>Q3A0G7</accession>
<dbReference type="InterPro" id="IPR050572">
    <property type="entry name" value="Fe-S_Ferredoxin"/>
</dbReference>
<evidence type="ECO:0000259" key="6">
    <source>
        <dbReference type="PROSITE" id="PS51379"/>
    </source>
</evidence>
<dbReference type="PANTHER" id="PTHR43687:SF1">
    <property type="entry name" value="FERREDOXIN III"/>
    <property type="match status" value="1"/>
</dbReference>
<dbReference type="RefSeq" id="WP_011342691.1">
    <property type="nucleotide sequence ID" value="NC_007498.2"/>
</dbReference>
<evidence type="ECO:0000256" key="5">
    <source>
        <dbReference type="ARBA" id="ARBA00023014"/>
    </source>
</evidence>
<dbReference type="Gene3D" id="3.40.50.360">
    <property type="match status" value="1"/>
</dbReference>
<dbReference type="GO" id="GO:0046872">
    <property type="term" value="F:metal ion binding"/>
    <property type="evidence" value="ECO:0007669"/>
    <property type="project" value="UniProtKB-KW"/>
</dbReference>
<dbReference type="InterPro" id="IPR029039">
    <property type="entry name" value="Flavoprotein-like_sf"/>
</dbReference>
<keyword evidence="4" id="KW-0408">Iron</keyword>
<dbReference type="GO" id="GO:0009055">
    <property type="term" value="F:electron transfer activity"/>
    <property type="evidence" value="ECO:0007669"/>
    <property type="project" value="InterPro"/>
</dbReference>
<protein>
    <submittedName>
        <fullName evidence="7">Iron-sulfur cluster-binding flavodoxin</fullName>
    </submittedName>
</protein>
<feature type="domain" description="4Fe-4S ferredoxin-type" evidence="6">
    <location>
        <begin position="208"/>
        <end position="235"/>
    </location>
</feature>
<dbReference type="GO" id="GO:0051539">
    <property type="term" value="F:4 iron, 4 sulfur cluster binding"/>
    <property type="evidence" value="ECO:0007669"/>
    <property type="project" value="UniProtKB-KW"/>
</dbReference>
<evidence type="ECO:0000256" key="1">
    <source>
        <dbReference type="ARBA" id="ARBA00001917"/>
    </source>
</evidence>
<dbReference type="Gene3D" id="3.30.70.20">
    <property type="match status" value="1"/>
</dbReference>
<evidence type="ECO:0000313" key="8">
    <source>
        <dbReference type="Proteomes" id="UP000002534"/>
    </source>
</evidence>
<reference evidence="8" key="1">
    <citation type="submission" date="2005-10" db="EMBL/GenBank/DDBJ databases">
        <title>Complete sequence of Pelobacter carbinolicus DSM 2380.</title>
        <authorList>
            <person name="Copeland A."/>
            <person name="Lucas S."/>
            <person name="Lapidus A."/>
            <person name="Barry K."/>
            <person name="Detter J.C."/>
            <person name="Glavina T."/>
            <person name="Hammon N."/>
            <person name="Israni S."/>
            <person name="Pitluck S."/>
            <person name="Chertkov O."/>
            <person name="Schmutz J."/>
            <person name="Larimer F."/>
            <person name="Land M."/>
            <person name="Kyrpides N."/>
            <person name="Ivanova N."/>
            <person name="Richardson P."/>
        </authorList>
    </citation>
    <scope>NUCLEOTIDE SEQUENCE [LARGE SCALE GENOMIC DNA]</scope>
    <source>
        <strain evidence="8">DSM 2380 / NBRC 103641 / GraBd1</strain>
    </source>
</reference>
<feature type="domain" description="4Fe-4S ferredoxin-type" evidence="6">
    <location>
        <begin position="178"/>
        <end position="207"/>
    </location>
</feature>
<dbReference type="Pfam" id="PF00037">
    <property type="entry name" value="Fer4"/>
    <property type="match status" value="1"/>
</dbReference>
<dbReference type="PROSITE" id="PS00201">
    <property type="entry name" value="FLAVODOXIN"/>
    <property type="match status" value="1"/>
</dbReference>
<comment type="cofactor">
    <cofactor evidence="1">
        <name>FMN</name>
        <dbReference type="ChEBI" id="CHEBI:58210"/>
    </cofactor>
</comment>
<dbReference type="OrthoDB" id="9798098at2"/>
<dbReference type="InterPro" id="IPR001226">
    <property type="entry name" value="Flavodoxin_CS"/>
</dbReference>
<dbReference type="STRING" id="338963.Pcar_2905"/>
<sequence>MQTAHLIYFSPTGTTRKAAEAIAQGVGASKVIHYDLTLPGATFDTVLTEGVAVIGIPVYAGRLPELCLQRLQAIRATRIPAVLVALYGNREFDDALVELRDLSVAKGFDIIAAGAFIGEHSFSTPSQPIAAGRPDAEDLKKAVQFGRQVAGKLRSGNPDTPDMDGHVPYKDRPKFGGKAPQTDVGQCILCGKCAAVCPSGAITVADSVTTDAENCIMCCACTRACDNKARSFTHPWIEEKRAILNKNCAEPKMPEIFI</sequence>
<evidence type="ECO:0000256" key="2">
    <source>
        <dbReference type="ARBA" id="ARBA00022485"/>
    </source>
</evidence>
<keyword evidence="5" id="KW-0411">Iron-sulfur</keyword>
<dbReference type="SUPFAM" id="SSF52218">
    <property type="entry name" value="Flavoproteins"/>
    <property type="match status" value="1"/>
</dbReference>
<dbReference type="SUPFAM" id="SSF54862">
    <property type="entry name" value="4Fe-4S ferredoxins"/>
    <property type="match status" value="1"/>
</dbReference>
<dbReference type="PANTHER" id="PTHR43687">
    <property type="entry name" value="ADENYLYLSULFATE REDUCTASE, BETA SUBUNIT"/>
    <property type="match status" value="1"/>
</dbReference>
<keyword evidence="3" id="KW-0479">Metal-binding</keyword>
<dbReference type="EMBL" id="CP000142">
    <property type="protein sequence ID" value="ABA90140.1"/>
    <property type="molecule type" value="Genomic_DNA"/>
</dbReference>
<proteinExistence type="predicted"/>
<evidence type="ECO:0000256" key="4">
    <source>
        <dbReference type="ARBA" id="ARBA00023004"/>
    </source>
</evidence>
<dbReference type="AlphaFoldDB" id="Q3A0G7"/>
<dbReference type="PROSITE" id="PS51379">
    <property type="entry name" value="4FE4S_FER_2"/>
    <property type="match status" value="2"/>
</dbReference>
<organism evidence="7 8">
    <name type="scientific">Syntrophotalea carbinolica (strain DSM 2380 / NBRC 103641 / GraBd1)</name>
    <name type="common">Pelobacter carbinolicus</name>
    <dbReference type="NCBI Taxonomy" id="338963"/>
    <lineage>
        <taxon>Bacteria</taxon>
        <taxon>Pseudomonadati</taxon>
        <taxon>Thermodesulfobacteriota</taxon>
        <taxon>Desulfuromonadia</taxon>
        <taxon>Desulfuromonadales</taxon>
        <taxon>Syntrophotaleaceae</taxon>
        <taxon>Syntrophotalea</taxon>
    </lineage>
</organism>
<dbReference type="KEGG" id="pca:Pcar_2905"/>
<dbReference type="eggNOG" id="COG1145">
    <property type="taxonomic scope" value="Bacteria"/>
</dbReference>